<keyword evidence="4" id="KW-1185">Reference proteome</keyword>
<evidence type="ECO:0000256" key="1">
    <source>
        <dbReference type="SAM" id="Coils"/>
    </source>
</evidence>
<dbReference type="KEGG" id="ccro:CMC5_063090"/>
<dbReference type="AlphaFoldDB" id="A0A0K1EMQ0"/>
<dbReference type="EMBL" id="CP012159">
    <property type="protein sequence ID" value="AKT42086.1"/>
    <property type="molecule type" value="Genomic_DNA"/>
</dbReference>
<dbReference type="RefSeq" id="WP_050433766.1">
    <property type="nucleotide sequence ID" value="NZ_CP012159.1"/>
</dbReference>
<gene>
    <name evidence="3" type="ORF">CMC5_063090</name>
</gene>
<name>A0A0K1EMQ0_CHOCO</name>
<dbReference type="OrthoDB" id="180544at2"/>
<dbReference type="PATRIC" id="fig|52.7.peg.6937"/>
<feature type="compositionally biased region" description="Basic and acidic residues" evidence="2">
    <location>
        <begin position="331"/>
        <end position="348"/>
    </location>
</feature>
<feature type="region of interest" description="Disordered" evidence="2">
    <location>
        <begin position="323"/>
        <end position="390"/>
    </location>
</feature>
<evidence type="ECO:0008006" key="5">
    <source>
        <dbReference type="Google" id="ProtNLM"/>
    </source>
</evidence>
<evidence type="ECO:0000256" key="2">
    <source>
        <dbReference type="SAM" id="MobiDB-lite"/>
    </source>
</evidence>
<protein>
    <recommendedName>
        <fullName evidence="5">DUF2326 domain-containing protein</fullName>
    </recommendedName>
</protein>
<keyword evidence="1" id="KW-0175">Coiled coil</keyword>
<evidence type="ECO:0000313" key="4">
    <source>
        <dbReference type="Proteomes" id="UP000067626"/>
    </source>
</evidence>
<accession>A0A0K1EMQ0</accession>
<dbReference type="Proteomes" id="UP000067626">
    <property type="component" value="Chromosome"/>
</dbReference>
<proteinExistence type="predicted"/>
<organism evidence="3 4">
    <name type="scientific">Chondromyces crocatus</name>
    <dbReference type="NCBI Taxonomy" id="52"/>
    <lineage>
        <taxon>Bacteria</taxon>
        <taxon>Pseudomonadati</taxon>
        <taxon>Myxococcota</taxon>
        <taxon>Polyangia</taxon>
        <taxon>Polyangiales</taxon>
        <taxon>Polyangiaceae</taxon>
        <taxon>Chondromyces</taxon>
    </lineage>
</organism>
<reference evidence="3 4" key="1">
    <citation type="submission" date="2015-07" db="EMBL/GenBank/DDBJ databases">
        <title>Genome analysis of myxobacterium Chondromyces crocatus Cm c5 reveals a high potential for natural compound synthesis and the genetic basis for the loss of fruiting body formation.</title>
        <authorList>
            <person name="Zaburannyi N."/>
            <person name="Bunk B."/>
            <person name="Maier J."/>
            <person name="Overmann J."/>
            <person name="Mueller R."/>
        </authorList>
    </citation>
    <scope>NUCLEOTIDE SEQUENCE [LARGE SCALE GENOMIC DNA]</scope>
    <source>
        <strain evidence="3 4">Cm c5</strain>
    </source>
</reference>
<evidence type="ECO:0000313" key="3">
    <source>
        <dbReference type="EMBL" id="AKT42086.1"/>
    </source>
</evidence>
<feature type="coiled-coil region" evidence="1">
    <location>
        <begin position="522"/>
        <end position="573"/>
    </location>
</feature>
<sequence>MDQLDLFAAETPPPPRPRDPAVWIARLLLLREPSLDEGAVLREVRFRRGLNVVWAPPTPPKGGNRLREGRLSGHTAGKTTLCRVLRYLLGEERYGTARTQERIRVRLPEGWAVGEIVVQGERWVVGRPFALGLHPFAVRGVSVEEALARRGPYQDFLAAVSEATAASLPVRALPHARRPLDWSHLLTWVARDQEARFAGVVELRHPSSESSSPSPTVADRHVVLRAALNLVSDEERELQQEQEELAERRKRLESEGALLRRRAEEDRRRLVSLLALSPDEGEAGPLFATLLREHVVARRAELEREEAALGELEVEAEEAYAEATRAAGEQAVREHQHREAEAAVERQVTRAGEGASREASFPPQAQRSEDARRSEASVAPRAGVGASAAPPDGAALVAPAVPRQSAEIVAPPGPRATGRCNVLLSVALERGCPHAAAEAEAHAAHAALPLFAASFTRVAEAALPAPTGSVGIAGTTAHSLPDAAEVLATLESAAAAAREAWAAASTERATLHGLYVQKNAAVQTLRARIAEGRASLAEAERLHTYASASLDDVQEHEQALARAARAADALSKRKAQRQRQHGEALGRFSGRFDDVIQALLGREVGGRADVRGGEIGLHITEHGERDGAAMETVKVLAFDLAALSLGAEGTGHFPGLLIHDGPREADLDELIYERLFLYAEELEARFPGEPPFQYLITTTAPPPERLRQAPWLLEPRLDASTPEGRLLRMDL</sequence>
<feature type="coiled-coil region" evidence="1">
    <location>
        <begin position="224"/>
        <end position="269"/>
    </location>
</feature>